<reference evidence="2" key="1">
    <citation type="journal article" date="2020" name="BMC">
        <title>Leishmania infection induces a limited differential gene expression in the sand fly midgut.</title>
        <authorList>
            <person name="Coutinho-Abreu I.V."/>
            <person name="Serafim T.D."/>
            <person name="Meneses C."/>
            <person name="Kamhawi S."/>
            <person name="Oliveira F."/>
            <person name="Valenzuela J.G."/>
        </authorList>
    </citation>
    <scope>NUCLEOTIDE SEQUENCE</scope>
    <source>
        <strain evidence="2">Jacobina</strain>
        <tissue evidence="2">Midgut</tissue>
    </source>
</reference>
<evidence type="ECO:0000256" key="1">
    <source>
        <dbReference type="SAM" id="Phobius"/>
    </source>
</evidence>
<name>A0A7G3ALV5_LUTLO</name>
<evidence type="ECO:0000313" key="2">
    <source>
        <dbReference type="EMBL" id="MBC1173199.1"/>
    </source>
</evidence>
<dbReference type="AlphaFoldDB" id="A0A7G3ALV5"/>
<keyword evidence="1" id="KW-0472">Membrane</keyword>
<sequence length="91" mass="10265">MEIAGIFKSACILSLAGTGLAAFLWWFKASRKLDLPLAELVDYFSSAKFTTFLQMIVTFEALTHSSQKHKKKKLLSDSRKDACWYSPVQTT</sequence>
<keyword evidence="1" id="KW-1133">Transmembrane helix</keyword>
<accession>A0A7G3ALV5</accession>
<keyword evidence="1" id="KW-0812">Transmembrane</keyword>
<proteinExistence type="predicted"/>
<organism evidence="2">
    <name type="scientific">Lutzomyia longipalpis</name>
    <name type="common">Sand fly</name>
    <dbReference type="NCBI Taxonomy" id="7200"/>
    <lineage>
        <taxon>Eukaryota</taxon>
        <taxon>Metazoa</taxon>
        <taxon>Ecdysozoa</taxon>
        <taxon>Arthropoda</taxon>
        <taxon>Hexapoda</taxon>
        <taxon>Insecta</taxon>
        <taxon>Pterygota</taxon>
        <taxon>Neoptera</taxon>
        <taxon>Endopterygota</taxon>
        <taxon>Diptera</taxon>
        <taxon>Nematocera</taxon>
        <taxon>Psychodoidea</taxon>
        <taxon>Psychodidae</taxon>
        <taxon>Lutzomyia</taxon>
        <taxon>Lutzomyia</taxon>
    </lineage>
</organism>
<feature type="transmembrane region" description="Helical" evidence="1">
    <location>
        <begin position="6"/>
        <end position="27"/>
    </location>
</feature>
<protein>
    <submittedName>
        <fullName evidence="2">Putative secreted protein</fullName>
    </submittedName>
</protein>
<dbReference type="EMBL" id="GITU01004496">
    <property type="protein sequence ID" value="MBC1173199.1"/>
    <property type="molecule type" value="Transcribed_RNA"/>
</dbReference>